<dbReference type="Gene3D" id="1.20.58.2150">
    <property type="match status" value="1"/>
</dbReference>
<dbReference type="Pfam" id="PF17829">
    <property type="entry name" value="GH115_C"/>
    <property type="match status" value="1"/>
</dbReference>
<comment type="caution">
    <text evidence="4">The sequence shown here is derived from an EMBL/GenBank/DDBJ whole genome shotgun (WGS) entry which is preliminary data.</text>
</comment>
<feature type="chain" id="PRO_5040233193" description="Gylcosyl hydrolase 115 C-terminal domain-containing protein" evidence="2">
    <location>
        <begin position="19"/>
        <end position="997"/>
    </location>
</feature>
<dbReference type="Gene3D" id="3.30.379.10">
    <property type="entry name" value="Chitobiase/beta-hexosaminidase domain 2-like"/>
    <property type="match status" value="1"/>
</dbReference>
<organism evidence="4 5">
    <name type="scientific">Collybia nuda</name>
    <dbReference type="NCBI Taxonomy" id="64659"/>
    <lineage>
        <taxon>Eukaryota</taxon>
        <taxon>Fungi</taxon>
        <taxon>Dikarya</taxon>
        <taxon>Basidiomycota</taxon>
        <taxon>Agaricomycotina</taxon>
        <taxon>Agaricomycetes</taxon>
        <taxon>Agaricomycetidae</taxon>
        <taxon>Agaricales</taxon>
        <taxon>Tricholomatineae</taxon>
        <taxon>Clitocybaceae</taxon>
        <taxon>Collybia</taxon>
    </lineage>
</organism>
<evidence type="ECO:0000259" key="3">
    <source>
        <dbReference type="Pfam" id="PF17829"/>
    </source>
</evidence>
<dbReference type="Gene3D" id="3.20.20.520">
    <property type="entry name" value="Glycosyl hydrolase family 115"/>
    <property type="match status" value="1"/>
</dbReference>
<dbReference type="Proteomes" id="UP000807353">
    <property type="component" value="Unassembled WGS sequence"/>
</dbReference>
<dbReference type="InterPro" id="IPR029018">
    <property type="entry name" value="Hex-like_dom2"/>
</dbReference>
<accession>A0A9P6CAQ6</accession>
<dbReference type="PANTHER" id="PTHR37842">
    <property type="match status" value="1"/>
</dbReference>
<dbReference type="InterPro" id="IPR042301">
    <property type="entry name" value="GH115_sf"/>
</dbReference>
<name>A0A9P6CAQ6_9AGAR</name>
<evidence type="ECO:0000256" key="2">
    <source>
        <dbReference type="SAM" id="SignalP"/>
    </source>
</evidence>
<dbReference type="InterPro" id="IPR031924">
    <property type="entry name" value="GH115"/>
</dbReference>
<dbReference type="AlphaFoldDB" id="A0A9P6CAQ6"/>
<keyword evidence="2" id="KW-0732">Signal</keyword>
<feature type="signal peptide" evidence="2">
    <location>
        <begin position="1"/>
        <end position="18"/>
    </location>
</feature>
<evidence type="ECO:0000313" key="4">
    <source>
        <dbReference type="EMBL" id="KAF9458691.1"/>
    </source>
</evidence>
<dbReference type="OrthoDB" id="4849794at2759"/>
<sequence>MLRVWVLAGLCALTGVRAIGQATCVTFKSSASTIPIVARGKASPILIAADDWPGVQLAAADFASDIQKVTGVKPSLTNFTSSAKPSTPIIVGTLGKSSLISQIVNATQLDVSGIQGKWESFLAREVKNPLPGVASAYVIIGADKRGTIFALYDHSEQFGVSPWYWWADVPTTKHPELFVESSGCSHGSPTVKYRGIFLNDEQPALQSWAMEKFTNGTTSSPLGSPFNHLFYSKLFELMLRMKANYLWPAMWGSAFAVDDTQNQFLADMYGVVMGTSHQEPMIRSTPNEFSLYGKGTWDYVGNTQNIKDYWLDGAKRAKPFESVYTLGMRGFGDLPLSEDTNIKLLQQVVADQADILKSVYGTDIEDIPQIWTLYKEVEGYYDAGMQVPDYVTLLWADDNWGNVRRFPTASERNRTGGAGVYYHVDYVGDPRDYKWITSSQISKIYEQMSIAVDRDATRLWILNVGDLKPYERESEFFIAYGWNATRWNPENINTYVSTWAQREFDLAPSTAQKVSDIVGNLTRFNARRKPELLNATTFSLTNYREAENVLASWTNLQQASTTIYNSLSAEMKPAFFQLVHHPVLASATLANVLVNVGLNNLKASQARLSANSHADTAEKFFEQDYDLEVQYHTLLGGKWNHMMDQTHIGYYYWQQPMTNTMPAVNRVQARKAALAGVMRIVPEGTLGAWPGDNPSQCAQGYNCPPPSISLDQYTPFGNRYIDVGAGGPIPFTFTVSSNASWVQLSATTGSISPKSPEQRIFASVKDWSKLSAGANTATLKFTATAAKQQPLTVNVAFTATKPNIPAGFKGFVEGGGAVSIEAAHATRNTAVSGVSWKEIPEYGRTLSGVTPWPRLGNNDASFAAGAGPTLEYDFFNYNTIGGSGNITVTTFVSPSFNAGEKNRPLAFAVQLDSGAPQTSQFMPNAPPGGLPSGWSGLDGFVANSIVSAVTKFTGVSPGAHTLRISAIEPAVVIQKIIVDTGGLQPSYLGPPESVVLR</sequence>
<dbReference type="InterPro" id="IPR041437">
    <property type="entry name" value="GH115_C"/>
</dbReference>
<feature type="domain" description="Gylcosyl hydrolase 115 C-terminal" evidence="3">
    <location>
        <begin position="810"/>
        <end position="992"/>
    </location>
</feature>
<evidence type="ECO:0000256" key="1">
    <source>
        <dbReference type="ARBA" id="ARBA00022801"/>
    </source>
</evidence>
<dbReference type="GO" id="GO:0016787">
    <property type="term" value="F:hydrolase activity"/>
    <property type="evidence" value="ECO:0007669"/>
    <property type="project" value="UniProtKB-KW"/>
</dbReference>
<gene>
    <name evidence="4" type="ORF">BDZ94DRAFT_1270013</name>
</gene>
<proteinExistence type="predicted"/>
<dbReference type="PANTHER" id="PTHR37842:SF2">
    <property type="entry name" value="GYLCOSYL HYDROLASE 115 C-TERMINAL DOMAIN-CONTAINING PROTEIN"/>
    <property type="match status" value="1"/>
</dbReference>
<keyword evidence="1" id="KW-0378">Hydrolase</keyword>
<reference evidence="4" key="1">
    <citation type="submission" date="2020-11" db="EMBL/GenBank/DDBJ databases">
        <authorList>
            <consortium name="DOE Joint Genome Institute"/>
            <person name="Ahrendt S."/>
            <person name="Riley R."/>
            <person name="Andreopoulos W."/>
            <person name="Labutti K."/>
            <person name="Pangilinan J."/>
            <person name="Ruiz-Duenas F.J."/>
            <person name="Barrasa J.M."/>
            <person name="Sanchez-Garcia M."/>
            <person name="Camarero S."/>
            <person name="Miyauchi S."/>
            <person name="Serrano A."/>
            <person name="Linde D."/>
            <person name="Babiker R."/>
            <person name="Drula E."/>
            <person name="Ayuso-Fernandez I."/>
            <person name="Pacheco R."/>
            <person name="Padilla G."/>
            <person name="Ferreira P."/>
            <person name="Barriuso J."/>
            <person name="Kellner H."/>
            <person name="Castanera R."/>
            <person name="Alfaro M."/>
            <person name="Ramirez L."/>
            <person name="Pisabarro A.G."/>
            <person name="Kuo A."/>
            <person name="Tritt A."/>
            <person name="Lipzen A."/>
            <person name="He G."/>
            <person name="Yan M."/>
            <person name="Ng V."/>
            <person name="Cullen D."/>
            <person name="Martin F."/>
            <person name="Rosso M.-N."/>
            <person name="Henrissat B."/>
            <person name="Hibbett D."/>
            <person name="Martinez A.T."/>
            <person name="Grigoriev I.V."/>
        </authorList>
    </citation>
    <scope>NUCLEOTIDE SEQUENCE</scope>
    <source>
        <strain evidence="4">CBS 247.69</strain>
    </source>
</reference>
<keyword evidence="5" id="KW-1185">Reference proteome</keyword>
<protein>
    <recommendedName>
        <fullName evidence="3">Gylcosyl hydrolase 115 C-terminal domain-containing protein</fullName>
    </recommendedName>
</protein>
<dbReference type="Pfam" id="PF15979">
    <property type="entry name" value="Glyco_hydro_115"/>
    <property type="match status" value="1"/>
</dbReference>
<dbReference type="EMBL" id="MU150333">
    <property type="protein sequence ID" value="KAF9458691.1"/>
    <property type="molecule type" value="Genomic_DNA"/>
</dbReference>
<dbReference type="Gene3D" id="2.60.120.1620">
    <property type="match status" value="1"/>
</dbReference>
<evidence type="ECO:0000313" key="5">
    <source>
        <dbReference type="Proteomes" id="UP000807353"/>
    </source>
</evidence>